<dbReference type="CDD" id="cd02440">
    <property type="entry name" value="AdoMet_MTases"/>
    <property type="match status" value="1"/>
</dbReference>
<keyword evidence="8" id="KW-0949">S-adenosyl-L-methionine</keyword>
<dbReference type="Proteomes" id="UP000291334">
    <property type="component" value="Unassembled WGS sequence"/>
</dbReference>
<name>A0A4Q9R6K2_9GAMM</name>
<keyword evidence="11" id="KW-1185">Reference proteome</keyword>
<comment type="similarity">
    <text evidence="2 8">Belongs to the methyltransferase superfamily. RsmD family.</text>
</comment>
<dbReference type="RefSeq" id="WP_131176418.1">
    <property type="nucleotide sequence ID" value="NZ_QJUL01000005.1"/>
</dbReference>
<evidence type="ECO:0000256" key="8">
    <source>
        <dbReference type="PIRNR" id="PIRNR004553"/>
    </source>
</evidence>
<dbReference type="InterPro" id="IPR002052">
    <property type="entry name" value="DNA_methylase_N6_adenine_CS"/>
</dbReference>
<dbReference type="InterPro" id="IPR029063">
    <property type="entry name" value="SAM-dependent_MTases_sf"/>
</dbReference>
<dbReference type="PRINTS" id="PR00507">
    <property type="entry name" value="N12N6MTFRASE"/>
</dbReference>
<dbReference type="Pfam" id="PF03602">
    <property type="entry name" value="Cons_hypoth95"/>
    <property type="match status" value="1"/>
</dbReference>
<evidence type="ECO:0000256" key="1">
    <source>
        <dbReference type="ARBA" id="ARBA00002649"/>
    </source>
</evidence>
<evidence type="ECO:0000313" key="11">
    <source>
        <dbReference type="Proteomes" id="UP000291334"/>
    </source>
</evidence>
<dbReference type="NCBIfam" id="TIGR00095">
    <property type="entry name" value="16S rRNA (guanine(966)-N(2))-methyltransferase RsmD"/>
    <property type="match status" value="1"/>
</dbReference>
<evidence type="ECO:0000313" key="10">
    <source>
        <dbReference type="EMBL" id="TBV02832.1"/>
    </source>
</evidence>
<proteinExistence type="inferred from homology"/>
<evidence type="ECO:0000256" key="4">
    <source>
        <dbReference type="ARBA" id="ARBA00013682"/>
    </source>
</evidence>
<dbReference type="PANTHER" id="PTHR43542">
    <property type="entry name" value="METHYLTRANSFERASE"/>
    <property type="match status" value="1"/>
</dbReference>
<comment type="caution">
    <text evidence="9">The sequence shown here is derived from an EMBL/GenBank/DDBJ whole genome shotgun (WGS) entry which is preliminary data.</text>
</comment>
<evidence type="ECO:0000256" key="3">
    <source>
        <dbReference type="ARBA" id="ARBA00012141"/>
    </source>
</evidence>
<dbReference type="Proteomes" id="UP000293172">
    <property type="component" value="Unassembled WGS sequence"/>
</dbReference>
<evidence type="ECO:0000313" key="9">
    <source>
        <dbReference type="EMBL" id="TBU96170.1"/>
    </source>
</evidence>
<organism evidence="9 12">
    <name type="scientific">Phytopseudomonas dryadis</name>
    <dbReference type="NCBI Taxonomy" id="2487520"/>
    <lineage>
        <taxon>Bacteria</taxon>
        <taxon>Pseudomonadati</taxon>
        <taxon>Pseudomonadota</taxon>
        <taxon>Gammaproteobacteria</taxon>
        <taxon>Pseudomonadales</taxon>
        <taxon>Pseudomonadaceae</taxon>
        <taxon>Phytopseudomonas</taxon>
    </lineage>
</organism>
<reference evidence="11 12" key="1">
    <citation type="submission" date="2018-06" db="EMBL/GenBank/DDBJ databases">
        <title>Three novel Pseudomonas species isolated from symptomatic oak.</title>
        <authorList>
            <person name="Bueno-Gonzalez V."/>
            <person name="Brady C."/>
        </authorList>
    </citation>
    <scope>NUCLEOTIDE SEQUENCE [LARGE SCALE GENOMIC DNA]</scope>
    <source>
        <strain evidence="10 11">P26B</strain>
        <strain evidence="9 12">P6B</strain>
    </source>
</reference>
<evidence type="ECO:0000256" key="6">
    <source>
        <dbReference type="ARBA" id="ARBA00022679"/>
    </source>
</evidence>
<dbReference type="Gene3D" id="3.40.50.150">
    <property type="entry name" value="Vaccinia Virus protein VP39"/>
    <property type="match status" value="1"/>
</dbReference>
<evidence type="ECO:0000313" key="12">
    <source>
        <dbReference type="Proteomes" id="UP000293172"/>
    </source>
</evidence>
<dbReference type="PROSITE" id="PS00092">
    <property type="entry name" value="N6_MTASE"/>
    <property type="match status" value="1"/>
</dbReference>
<dbReference type="EMBL" id="QJUM01000022">
    <property type="protein sequence ID" value="TBV02832.1"/>
    <property type="molecule type" value="Genomic_DNA"/>
</dbReference>
<evidence type="ECO:0000256" key="7">
    <source>
        <dbReference type="ARBA" id="ARBA00048326"/>
    </source>
</evidence>
<dbReference type="InterPro" id="IPR004398">
    <property type="entry name" value="RNA_MeTrfase_RsmD"/>
</dbReference>
<dbReference type="GO" id="GO:0052913">
    <property type="term" value="F:16S rRNA (guanine(966)-N(2))-methyltransferase activity"/>
    <property type="evidence" value="ECO:0007669"/>
    <property type="project" value="UniProtKB-EC"/>
</dbReference>
<dbReference type="EC" id="2.1.1.171" evidence="3 8"/>
<comment type="function">
    <text evidence="1 8">Specifically methylates the guanine in position 966 of 16S rRNA in the assembled 30S particle.</text>
</comment>
<keyword evidence="8" id="KW-0698">rRNA processing</keyword>
<accession>A0A4Q9R6K2</accession>
<evidence type="ECO:0000256" key="5">
    <source>
        <dbReference type="ARBA" id="ARBA00022603"/>
    </source>
</evidence>
<dbReference type="PIRSF" id="PIRSF004553">
    <property type="entry name" value="CHP00095"/>
    <property type="match status" value="1"/>
</dbReference>
<comment type="catalytic activity">
    <reaction evidence="7 8">
        <text>guanosine(966) in 16S rRNA + S-adenosyl-L-methionine = N(2)-methylguanosine(966) in 16S rRNA + S-adenosyl-L-homocysteine + H(+)</text>
        <dbReference type="Rhea" id="RHEA:23548"/>
        <dbReference type="Rhea" id="RHEA-COMP:10211"/>
        <dbReference type="Rhea" id="RHEA-COMP:10212"/>
        <dbReference type="ChEBI" id="CHEBI:15378"/>
        <dbReference type="ChEBI" id="CHEBI:57856"/>
        <dbReference type="ChEBI" id="CHEBI:59789"/>
        <dbReference type="ChEBI" id="CHEBI:74269"/>
        <dbReference type="ChEBI" id="CHEBI:74481"/>
        <dbReference type="EC" id="2.1.1.171"/>
    </reaction>
</comment>
<gene>
    <name evidence="9" type="primary">rsmD</name>
    <name evidence="10" type="ORF">DNK34_17925</name>
    <name evidence="9" type="ORF">DNK44_05280</name>
</gene>
<dbReference type="OrthoDB" id="9803017at2"/>
<dbReference type="AlphaFoldDB" id="A0A4Q9R6K2"/>
<dbReference type="PANTHER" id="PTHR43542:SF1">
    <property type="entry name" value="METHYLTRANSFERASE"/>
    <property type="match status" value="1"/>
</dbReference>
<dbReference type="EMBL" id="QJUL01000005">
    <property type="protein sequence ID" value="TBU96170.1"/>
    <property type="molecule type" value="Genomic_DNA"/>
</dbReference>
<protein>
    <recommendedName>
        <fullName evidence="4 8">Ribosomal RNA small subunit methyltransferase D</fullName>
        <ecNumber evidence="3 8">2.1.1.171</ecNumber>
    </recommendedName>
</protein>
<evidence type="ECO:0000256" key="2">
    <source>
        <dbReference type="ARBA" id="ARBA00005269"/>
    </source>
</evidence>
<keyword evidence="5 8" id="KW-0489">Methyltransferase</keyword>
<keyword evidence="6 8" id="KW-0808">Transferase</keyword>
<dbReference type="GO" id="GO:0003676">
    <property type="term" value="F:nucleic acid binding"/>
    <property type="evidence" value="ECO:0007669"/>
    <property type="project" value="InterPro"/>
</dbReference>
<sequence length="202" mass="22020">MARRPSSAKPAAAHGGDGQLRIIAGQWRSRQFAFPMAPGLRPTPNRVRETLFNWLAPYVEGARVLDPFAGSGALFLEALSRGAGSALALDLNPAAVSSLRGHLATLRCDDGQVLQADALAYLQQSAATPFDLVFLDPPFSQNLLLPACELLEQRGWLAADAWVYSESEQPPSSLGLPGNWRLHREQKAGQVHYALWQRRLAL</sequence>
<dbReference type="SUPFAM" id="SSF53335">
    <property type="entry name" value="S-adenosyl-L-methionine-dependent methyltransferases"/>
    <property type="match status" value="1"/>
</dbReference>